<dbReference type="SMART" id="SM00214">
    <property type="entry name" value="VWC"/>
    <property type="match status" value="2"/>
</dbReference>
<dbReference type="InterPro" id="IPR010895">
    <property type="entry name" value="CHRD"/>
</dbReference>
<evidence type="ECO:0000256" key="1">
    <source>
        <dbReference type="PROSITE-ProRule" id="PRU00230"/>
    </source>
</evidence>
<evidence type="ECO:0000313" key="6">
    <source>
        <dbReference type="EMBL" id="KAF8774821.1"/>
    </source>
</evidence>
<evidence type="ECO:0000256" key="3">
    <source>
        <dbReference type="SAM" id="SignalP"/>
    </source>
</evidence>
<feature type="domain" description="CHRD" evidence="5">
    <location>
        <begin position="144"/>
        <end position="263"/>
    </location>
</feature>
<dbReference type="GO" id="GO:0005615">
    <property type="term" value="C:extracellular space"/>
    <property type="evidence" value="ECO:0007669"/>
    <property type="project" value="TreeGrafter"/>
</dbReference>
<dbReference type="SMART" id="SM00754">
    <property type="entry name" value="CHRD"/>
    <property type="match status" value="1"/>
</dbReference>
<evidence type="ECO:0000256" key="2">
    <source>
        <dbReference type="SAM" id="MobiDB-lite"/>
    </source>
</evidence>
<feature type="region of interest" description="Disordered" evidence="2">
    <location>
        <begin position="497"/>
        <end position="537"/>
    </location>
</feature>
<dbReference type="PROSITE" id="PS01208">
    <property type="entry name" value="VWFC_1"/>
    <property type="match status" value="1"/>
</dbReference>
<evidence type="ECO:0000313" key="7">
    <source>
        <dbReference type="Proteomes" id="UP000807504"/>
    </source>
</evidence>
<dbReference type="PANTHER" id="PTHR46526:SF1">
    <property type="entry name" value="CHORDIN"/>
    <property type="match status" value="1"/>
</dbReference>
<sequence length="537" mass="60582">MGPGRVLLSVVVLWALIVSGGAAVRKKVRPPLVEEETRRKVTKQTHCQFGNHTYELEERWRPDLGPPFGMLYCMRCECIPVQRKRRILSRVRCKNIKNDCPKPSCDDPVLLPQRCCKTCPGEDYADLEEDIAARKLESEDEEKILKEFTVLLTGQILVPPVPVGGAASGYLVYTKRDLHYSIHYRGIPRPISIRFTNEEGNILEEHEIPPAPHHSQGSKVCGVWRKLPKVYRRLLQKDKLIFVLATAEHPEGIVGGRVMKHNAINTENNYYAIGIHFLISVDEFETFIYLQSAIVMCFANTHHSNSTIKEGNGRSSLNLGECGAAFKFASLPTDARDVPLVVSLMYEETDGTMQTIAETSTTLAKAHPAKTRTIRSEKNKMELRGQVRQRLYTDALLNASPILKSEVIVPPSSGQLGDQGREKMIAKEILANGGCKYQDQVYPNGDEWHPIVKPYGIERCVKCHCKDGRAKCKRKKCPKEACPVKVQGEDGCCEKCLDSVSSESSSRSSEGKGKKKRKERERRHRKTRQPKEKQQQH</sequence>
<dbReference type="Gene3D" id="6.20.200.20">
    <property type="match status" value="1"/>
</dbReference>
<organism evidence="6 7">
    <name type="scientific">Argiope bruennichi</name>
    <name type="common">Wasp spider</name>
    <name type="synonym">Aranea bruennichi</name>
    <dbReference type="NCBI Taxonomy" id="94029"/>
    <lineage>
        <taxon>Eukaryota</taxon>
        <taxon>Metazoa</taxon>
        <taxon>Ecdysozoa</taxon>
        <taxon>Arthropoda</taxon>
        <taxon>Chelicerata</taxon>
        <taxon>Arachnida</taxon>
        <taxon>Araneae</taxon>
        <taxon>Araneomorphae</taxon>
        <taxon>Entelegynae</taxon>
        <taxon>Araneoidea</taxon>
        <taxon>Araneidae</taxon>
        <taxon>Argiope</taxon>
    </lineage>
</organism>
<evidence type="ECO:0000259" key="4">
    <source>
        <dbReference type="PROSITE" id="PS50184"/>
    </source>
</evidence>
<evidence type="ECO:0000259" key="5">
    <source>
        <dbReference type="PROSITE" id="PS50933"/>
    </source>
</evidence>
<gene>
    <name evidence="6" type="ORF">HNY73_017334</name>
</gene>
<protein>
    <submittedName>
        <fullName evidence="6">Dorsal-ventral patterning protein Sog like protein</fullName>
    </submittedName>
</protein>
<dbReference type="GO" id="GO:0009953">
    <property type="term" value="P:dorsal/ventral pattern formation"/>
    <property type="evidence" value="ECO:0007669"/>
    <property type="project" value="TreeGrafter"/>
</dbReference>
<reference evidence="6" key="1">
    <citation type="journal article" date="2020" name="bioRxiv">
        <title>Chromosome-level reference genome of the European wasp spider Argiope bruennichi: a resource for studies on range expansion and evolutionary adaptation.</title>
        <authorList>
            <person name="Sheffer M.M."/>
            <person name="Hoppe A."/>
            <person name="Krehenwinkel H."/>
            <person name="Uhl G."/>
            <person name="Kuss A.W."/>
            <person name="Jensen L."/>
            <person name="Jensen C."/>
            <person name="Gillespie R.G."/>
            <person name="Hoff K.J."/>
            <person name="Prost S."/>
        </authorList>
    </citation>
    <scope>NUCLEOTIDE SEQUENCE</scope>
</reference>
<keyword evidence="1" id="KW-0217">Developmental protein</keyword>
<name>A0A8T0EMR2_ARGBR</name>
<accession>A0A8T0EMR2</accession>
<dbReference type="EMBL" id="JABXBU010002227">
    <property type="protein sequence ID" value="KAF8774821.1"/>
    <property type="molecule type" value="Genomic_DNA"/>
</dbReference>
<feature type="domain" description="VWFC" evidence="4">
    <location>
        <begin position="433"/>
        <end position="497"/>
    </location>
</feature>
<dbReference type="SUPFAM" id="SSF57603">
    <property type="entry name" value="FnI-like domain"/>
    <property type="match status" value="2"/>
</dbReference>
<feature type="chain" id="PRO_5035744284" evidence="3">
    <location>
        <begin position="24"/>
        <end position="537"/>
    </location>
</feature>
<dbReference type="InterPro" id="IPR052278">
    <property type="entry name" value="Chordin-like_regulators"/>
</dbReference>
<dbReference type="PROSITE" id="PS50933">
    <property type="entry name" value="CHRD"/>
    <property type="match status" value="1"/>
</dbReference>
<comment type="caution">
    <text evidence="6">The sequence shown here is derived from an EMBL/GenBank/DDBJ whole genome shotgun (WGS) entry which is preliminary data.</text>
</comment>
<proteinExistence type="predicted"/>
<keyword evidence="3" id="KW-0732">Signal</keyword>
<keyword evidence="7" id="KW-1185">Reference proteome</keyword>
<dbReference type="Proteomes" id="UP000807504">
    <property type="component" value="Unassembled WGS sequence"/>
</dbReference>
<dbReference type="PROSITE" id="PS50184">
    <property type="entry name" value="VWFC_2"/>
    <property type="match status" value="1"/>
</dbReference>
<reference evidence="6" key="2">
    <citation type="submission" date="2020-06" db="EMBL/GenBank/DDBJ databases">
        <authorList>
            <person name="Sheffer M."/>
        </authorList>
    </citation>
    <scope>NUCLEOTIDE SEQUENCE</scope>
</reference>
<feature type="signal peptide" evidence="3">
    <location>
        <begin position="1"/>
        <end position="23"/>
    </location>
</feature>
<dbReference type="InterPro" id="IPR001007">
    <property type="entry name" value="VWF_dom"/>
</dbReference>
<dbReference type="PANTHER" id="PTHR46526">
    <property type="entry name" value="CHORDIN"/>
    <property type="match status" value="1"/>
</dbReference>
<dbReference type="Pfam" id="PF00093">
    <property type="entry name" value="VWC"/>
    <property type="match status" value="2"/>
</dbReference>
<dbReference type="GO" id="GO:0030514">
    <property type="term" value="P:negative regulation of BMP signaling pathway"/>
    <property type="evidence" value="ECO:0007669"/>
    <property type="project" value="TreeGrafter"/>
</dbReference>
<feature type="compositionally biased region" description="Basic residues" evidence="2">
    <location>
        <begin position="513"/>
        <end position="528"/>
    </location>
</feature>
<dbReference type="GO" id="GO:0036122">
    <property type="term" value="F:BMP binding"/>
    <property type="evidence" value="ECO:0007669"/>
    <property type="project" value="TreeGrafter"/>
</dbReference>
<dbReference type="AlphaFoldDB" id="A0A8T0EMR2"/>